<dbReference type="InterPro" id="IPR026912">
    <property type="entry name" value="Adenine_deam_C"/>
</dbReference>
<comment type="cofactor">
    <cofactor evidence="6">
        <name>Mn(2+)</name>
        <dbReference type="ChEBI" id="CHEBI:29035"/>
    </cofactor>
</comment>
<dbReference type="HAMAP" id="MF_01518">
    <property type="entry name" value="Adenine_deamin"/>
    <property type="match status" value="1"/>
</dbReference>
<dbReference type="Gene3D" id="3.20.20.140">
    <property type="entry name" value="Metal-dependent hydrolases"/>
    <property type="match status" value="1"/>
</dbReference>
<dbReference type="SUPFAM" id="SSF51556">
    <property type="entry name" value="Metallo-dependent hydrolases"/>
    <property type="match status" value="1"/>
</dbReference>
<dbReference type="KEGG" id="dmu:Desmu_0943"/>
<evidence type="ECO:0000256" key="6">
    <source>
        <dbReference type="HAMAP-Rule" id="MF_01518"/>
    </source>
</evidence>
<keyword evidence="10" id="KW-1185">Reference proteome</keyword>
<evidence type="ECO:0000256" key="2">
    <source>
        <dbReference type="ARBA" id="ARBA00012782"/>
    </source>
</evidence>
<dbReference type="Pfam" id="PF13382">
    <property type="entry name" value="Adenine_deam_C"/>
    <property type="match status" value="1"/>
</dbReference>
<evidence type="ECO:0000256" key="4">
    <source>
        <dbReference type="ARBA" id="ARBA00023211"/>
    </source>
</evidence>
<reference evidence="10" key="1">
    <citation type="submission" date="2010-11" db="EMBL/GenBank/DDBJ databases">
        <title>The complete genome of Desulfurococcus mucosus DSM 2162.</title>
        <authorList>
            <consortium name="US DOE Joint Genome Institute (JGI-PGF)"/>
            <person name="Lucas S."/>
            <person name="Copeland A."/>
            <person name="Lapidus A."/>
            <person name="Bruce D."/>
            <person name="Goodwin L."/>
            <person name="Pitluck S."/>
            <person name="Kyrpides N."/>
            <person name="Mavromatis K."/>
            <person name="Pagani I."/>
            <person name="Ivanova N."/>
            <person name="Ovchinnikova G."/>
            <person name="Chertkov O."/>
            <person name="Held B."/>
            <person name="Brettin T."/>
            <person name="Detter J.C."/>
            <person name="Tapia R."/>
            <person name="Han C."/>
            <person name="Land M."/>
            <person name="Hauser L."/>
            <person name="Markowitz V."/>
            <person name="Cheng J.-F."/>
            <person name="Hugenholtz P."/>
            <person name="Woyke T."/>
            <person name="Wu D."/>
            <person name="Wirth R."/>
            <person name="Bilek Y."/>
            <person name="Hader T."/>
            <person name="Klenk H.-P."/>
            <person name="Eisen J.A."/>
        </authorList>
    </citation>
    <scope>NUCLEOTIDE SEQUENCE [LARGE SCALE GENOMIC DNA]</scope>
    <source>
        <strain evidence="10">ATCC 35584 / DSM 2162 / JCM 9187 / O7/1</strain>
    </source>
</reference>
<dbReference type="Gene3D" id="2.30.40.10">
    <property type="entry name" value="Urease, subunit C, domain 1"/>
    <property type="match status" value="1"/>
</dbReference>
<dbReference type="eggNOG" id="arCOG00693">
    <property type="taxonomic scope" value="Archaea"/>
</dbReference>
<sequence>MPSSLIGYDPVERAELIDTAMGRVPADIVIANVNLVSTTTGEIIEKSSIVLKGKRIARAGRISDLSRHISSKTIVIDGKDRYAVPGFIDLHIHIESTLLDPVGFSKIALKHGTTTVVADPHEVVNVLGIHGLKMFIEASRELPLKILYEVPSCVPATDPSYMLETFGSLLDSRSVEEAMHLEGVAGLGEVMDFVSVIRADREVLFKVKAAWDRRMVVDGHAPLLSGEELDAYVAAGILSDHESTSAGEALEKLRRGMFLFVREGSAWRDLKALLPVVRSGDCKLCAFVSDDVNVYDLFTKGHMDRIINLAVEYGVDPVKALQYATINPAIRLHLEDQIGSITPGRLGDIVITRRIEHVEPITVIANGDIVYYEGEASRQFKPTRYPDKALKTVNIGVDPEALQLTPRAGIPDGSALVNVIEVSPGSALTKWRILEMQVSDGEVKPDPGRDIMFISVIDRHRGSGSHSAGLIKGLNFKAGAVAQTIAHDTHNLIVAGWNRRDMVTAVKRVVELQGGIVVVNDGEVVSEVELRLAGLMSVKEPEEVFREYLNMVDALKKRFHLDFESFFMTLALVSLPVIPELRITDRGLVDVAKAKLVPLITEESKR</sequence>
<dbReference type="InterPro" id="IPR006680">
    <property type="entry name" value="Amidohydro-rel"/>
</dbReference>
<evidence type="ECO:0000313" key="9">
    <source>
        <dbReference type="EMBL" id="ADV65246.1"/>
    </source>
</evidence>
<comment type="similarity">
    <text evidence="1 6">Belongs to the metallo-dependent hydrolases superfamily. Adenine deaminase family.</text>
</comment>
<dbReference type="PANTHER" id="PTHR11113:SF2">
    <property type="entry name" value="ADENINE DEAMINASE"/>
    <property type="match status" value="1"/>
</dbReference>
<keyword evidence="4 6" id="KW-0464">Manganese</keyword>
<dbReference type="STRING" id="765177.Desmu_0943"/>
<evidence type="ECO:0000313" key="10">
    <source>
        <dbReference type="Proteomes" id="UP000001068"/>
    </source>
</evidence>
<reference evidence="9 10" key="2">
    <citation type="journal article" date="2011" name="Stand. Genomic Sci.">
        <title>Complete genome sequence of Desulfurococcus mucosus type strain (O7/1).</title>
        <authorList>
            <person name="Wirth R."/>
            <person name="Chertkov O."/>
            <person name="Held B."/>
            <person name="Lapidus A."/>
            <person name="Nolan M."/>
            <person name="Lucas S."/>
            <person name="Hammon N."/>
            <person name="Deshpande S."/>
            <person name="Cheng J.F."/>
            <person name="Tapia R."/>
            <person name="Han C."/>
            <person name="Goodwin L."/>
            <person name="Pitluck S."/>
            <person name="Liolios K."/>
            <person name="Ioanna P."/>
            <person name="Ivanova N."/>
            <person name="Mavromatis K."/>
            <person name="Mikhailova N."/>
            <person name="Pati A."/>
            <person name="Chen A."/>
            <person name="Palaniappan K."/>
            <person name="Land M."/>
            <person name="Hauser L."/>
            <person name="Chang Y.J."/>
            <person name="Jeffries C.D."/>
            <person name="Bilek Y."/>
            <person name="Hader T."/>
            <person name="Rohde M."/>
            <person name="Spring S."/>
            <person name="Sikorski J."/>
            <person name="Goker M."/>
            <person name="Woyke T."/>
            <person name="Bristow J."/>
            <person name="Eisen J.A."/>
            <person name="Markowitz V."/>
            <person name="Hugenholtz P."/>
            <person name="Kyrpides N.C."/>
            <person name="Klenk H.P."/>
        </authorList>
    </citation>
    <scope>NUCLEOTIDE SEQUENCE [LARGE SCALE GENOMIC DNA]</scope>
    <source>
        <strain evidence="10">ATCC 35584 / DSM 2162 / JCM 9187 / O7/1</strain>
    </source>
</reference>
<dbReference type="GO" id="GO:0000034">
    <property type="term" value="F:adenine deaminase activity"/>
    <property type="evidence" value="ECO:0007669"/>
    <property type="project" value="UniProtKB-UniRule"/>
</dbReference>
<proteinExistence type="inferred from homology"/>
<evidence type="ECO:0000259" key="7">
    <source>
        <dbReference type="Pfam" id="PF01979"/>
    </source>
</evidence>
<dbReference type="HOGENOM" id="CLU_027935_0_0_2"/>
<comment type="catalytic activity">
    <reaction evidence="5 6">
        <text>adenine + H2O + H(+) = hypoxanthine + NH4(+)</text>
        <dbReference type="Rhea" id="RHEA:23688"/>
        <dbReference type="ChEBI" id="CHEBI:15377"/>
        <dbReference type="ChEBI" id="CHEBI:15378"/>
        <dbReference type="ChEBI" id="CHEBI:16708"/>
        <dbReference type="ChEBI" id="CHEBI:17368"/>
        <dbReference type="ChEBI" id="CHEBI:28938"/>
        <dbReference type="EC" id="3.5.4.2"/>
    </reaction>
</comment>
<evidence type="ECO:0000256" key="3">
    <source>
        <dbReference type="ARBA" id="ARBA00022801"/>
    </source>
</evidence>
<evidence type="ECO:0000259" key="8">
    <source>
        <dbReference type="Pfam" id="PF13382"/>
    </source>
</evidence>
<gene>
    <name evidence="6" type="primary">ade</name>
    <name evidence="9" type="ordered locus">Desmu_0943</name>
</gene>
<organism evidence="9 10">
    <name type="scientific">Desulfurococcus mucosus (strain ATCC 35584 / DSM 2162 / JCM 9187 / O7/1)</name>
    <dbReference type="NCBI Taxonomy" id="765177"/>
    <lineage>
        <taxon>Archaea</taxon>
        <taxon>Thermoproteota</taxon>
        <taxon>Thermoprotei</taxon>
        <taxon>Desulfurococcales</taxon>
        <taxon>Desulfurococcaceae</taxon>
        <taxon>Desulfurococcus</taxon>
    </lineage>
</organism>
<dbReference type="PANTHER" id="PTHR11113">
    <property type="entry name" value="N-ACETYLGLUCOSAMINE-6-PHOSPHATE DEACETYLASE"/>
    <property type="match status" value="1"/>
</dbReference>
<name>E8R9S0_DESM0</name>
<feature type="domain" description="Adenine deaminase C-terminal" evidence="8">
    <location>
        <begin position="427"/>
        <end position="594"/>
    </location>
</feature>
<dbReference type="InterPro" id="IPR006679">
    <property type="entry name" value="Adenine_deam"/>
</dbReference>
<dbReference type="Pfam" id="PF01979">
    <property type="entry name" value="Amidohydro_1"/>
    <property type="match status" value="1"/>
</dbReference>
<evidence type="ECO:0000256" key="5">
    <source>
        <dbReference type="ARBA" id="ARBA00047720"/>
    </source>
</evidence>
<dbReference type="CDD" id="cd01295">
    <property type="entry name" value="AdeC"/>
    <property type="match status" value="1"/>
</dbReference>
<dbReference type="NCBIfam" id="TIGR01178">
    <property type="entry name" value="ade"/>
    <property type="match status" value="1"/>
</dbReference>
<dbReference type="Proteomes" id="UP000001068">
    <property type="component" value="Chromosome"/>
</dbReference>
<dbReference type="SUPFAM" id="SSF51338">
    <property type="entry name" value="Composite domain of metallo-dependent hydrolases"/>
    <property type="match status" value="1"/>
</dbReference>
<dbReference type="GO" id="GO:0006146">
    <property type="term" value="P:adenine catabolic process"/>
    <property type="evidence" value="ECO:0007669"/>
    <property type="project" value="InterPro"/>
</dbReference>
<evidence type="ECO:0000256" key="1">
    <source>
        <dbReference type="ARBA" id="ARBA00006773"/>
    </source>
</evidence>
<feature type="domain" description="Amidohydrolase-related" evidence="7">
    <location>
        <begin position="83"/>
        <end position="370"/>
    </location>
</feature>
<dbReference type="InterPro" id="IPR032466">
    <property type="entry name" value="Metal_Hydrolase"/>
</dbReference>
<accession>E8R9S0</accession>
<dbReference type="AlphaFoldDB" id="E8R9S0"/>
<dbReference type="EC" id="3.5.4.2" evidence="2 6"/>
<dbReference type="InterPro" id="IPR011059">
    <property type="entry name" value="Metal-dep_hydrolase_composite"/>
</dbReference>
<dbReference type="EMBL" id="CP002363">
    <property type="protein sequence ID" value="ADV65246.1"/>
    <property type="molecule type" value="Genomic_DNA"/>
</dbReference>
<keyword evidence="3 6" id="KW-0378">Hydrolase</keyword>
<protein>
    <recommendedName>
        <fullName evidence="2 6">Adenine deaminase</fullName>
        <shortName evidence="6">Adenase</shortName>
        <shortName evidence="6">Adenine aminase</shortName>
        <ecNumber evidence="2 6">3.5.4.2</ecNumber>
    </recommendedName>
</protein>